<dbReference type="Proteomes" id="UP000236592">
    <property type="component" value="Chromosome"/>
</dbReference>
<dbReference type="KEGG" id="taj:C1A40_12345"/>
<accession>A0A2I7SJW2</accession>
<sequence length="159" mass="17844">MYKILLAFCFLLFNCNSAAQKPKNSTSETYEITKTNAQWKAQLTDMEYHVLRQAGTEPRYSSPFNKNKQAGTYVCKACKTPLFKSVHKYDSGSGWPSFDREIEGNVAFSTDNDLGYTRIEEHCASCGCHLGHVFNDGPKETTGKRHCINGVALSFIPNK</sequence>
<keyword evidence="2" id="KW-0560">Oxidoreductase</keyword>
<evidence type="ECO:0000256" key="3">
    <source>
        <dbReference type="ARBA" id="ARBA00048488"/>
    </source>
</evidence>
<dbReference type="EMBL" id="CP025938">
    <property type="protein sequence ID" value="AUS06189.1"/>
    <property type="molecule type" value="Genomic_DNA"/>
</dbReference>
<dbReference type="PANTHER" id="PTHR10173">
    <property type="entry name" value="METHIONINE SULFOXIDE REDUCTASE"/>
    <property type="match status" value="1"/>
</dbReference>
<dbReference type="InterPro" id="IPR002579">
    <property type="entry name" value="Met_Sox_Rdtase_MsrB_dom"/>
</dbReference>
<feature type="chain" id="PRO_5014447959" description="peptide-methionine (R)-S-oxide reductase" evidence="4">
    <location>
        <begin position="19"/>
        <end position="159"/>
    </location>
</feature>
<dbReference type="PANTHER" id="PTHR10173:SF57">
    <property type="entry name" value="PEPTIDE-METHIONINE (R)-S-OXIDE REDUCTASE"/>
    <property type="match status" value="1"/>
</dbReference>
<dbReference type="EC" id="1.8.4.12" evidence="1"/>
<evidence type="ECO:0000313" key="7">
    <source>
        <dbReference type="Proteomes" id="UP000236592"/>
    </source>
</evidence>
<organism evidence="6 7">
    <name type="scientific">Pseudotamlana carrageenivorans</name>
    <dbReference type="NCBI Taxonomy" id="2069432"/>
    <lineage>
        <taxon>Bacteria</taxon>
        <taxon>Pseudomonadati</taxon>
        <taxon>Bacteroidota</taxon>
        <taxon>Flavobacteriia</taxon>
        <taxon>Flavobacteriales</taxon>
        <taxon>Flavobacteriaceae</taxon>
        <taxon>Pseudotamlana</taxon>
    </lineage>
</organism>
<dbReference type="InterPro" id="IPR028427">
    <property type="entry name" value="Met_Sox_Rdtase_MsrB"/>
</dbReference>
<dbReference type="GO" id="GO:0006979">
    <property type="term" value="P:response to oxidative stress"/>
    <property type="evidence" value="ECO:0007669"/>
    <property type="project" value="InterPro"/>
</dbReference>
<reference evidence="7" key="1">
    <citation type="submission" date="2018-01" db="EMBL/GenBank/DDBJ databases">
        <title>Complete genome of Tamlana sp. UJ94.</title>
        <authorList>
            <person name="Jung J."/>
            <person name="Chung D."/>
            <person name="Bae S.S."/>
            <person name="Baek K."/>
        </authorList>
    </citation>
    <scope>NUCLEOTIDE SEQUENCE [LARGE SCALE GENOMIC DNA]</scope>
    <source>
        <strain evidence="7">UJ94</strain>
    </source>
</reference>
<dbReference type="RefSeq" id="WP_102996152.1">
    <property type="nucleotide sequence ID" value="NZ_CP025938.1"/>
</dbReference>
<dbReference type="Pfam" id="PF01641">
    <property type="entry name" value="SelR"/>
    <property type="match status" value="1"/>
</dbReference>
<comment type="catalytic activity">
    <reaction evidence="3">
        <text>L-methionyl-[protein] + [thioredoxin]-disulfide + H2O = L-methionyl-(R)-S-oxide-[protein] + [thioredoxin]-dithiol</text>
        <dbReference type="Rhea" id="RHEA:24164"/>
        <dbReference type="Rhea" id="RHEA-COMP:10698"/>
        <dbReference type="Rhea" id="RHEA-COMP:10700"/>
        <dbReference type="Rhea" id="RHEA-COMP:12313"/>
        <dbReference type="Rhea" id="RHEA-COMP:12314"/>
        <dbReference type="ChEBI" id="CHEBI:15377"/>
        <dbReference type="ChEBI" id="CHEBI:16044"/>
        <dbReference type="ChEBI" id="CHEBI:29950"/>
        <dbReference type="ChEBI" id="CHEBI:45764"/>
        <dbReference type="ChEBI" id="CHEBI:50058"/>
        <dbReference type="EC" id="1.8.4.12"/>
    </reaction>
</comment>
<evidence type="ECO:0000256" key="2">
    <source>
        <dbReference type="ARBA" id="ARBA00023002"/>
    </source>
</evidence>
<feature type="signal peptide" evidence="4">
    <location>
        <begin position="1"/>
        <end position="18"/>
    </location>
</feature>
<keyword evidence="4" id="KW-0732">Signal</keyword>
<evidence type="ECO:0000259" key="5">
    <source>
        <dbReference type="PROSITE" id="PS51790"/>
    </source>
</evidence>
<gene>
    <name evidence="6" type="primary">msrB</name>
    <name evidence="6" type="ORF">C1A40_12345</name>
</gene>
<feature type="domain" description="MsrB" evidence="5">
    <location>
        <begin position="36"/>
        <end position="158"/>
    </location>
</feature>
<dbReference type="AlphaFoldDB" id="A0A2I7SJW2"/>
<dbReference type="GO" id="GO:0030091">
    <property type="term" value="P:protein repair"/>
    <property type="evidence" value="ECO:0007669"/>
    <property type="project" value="InterPro"/>
</dbReference>
<evidence type="ECO:0000256" key="4">
    <source>
        <dbReference type="SAM" id="SignalP"/>
    </source>
</evidence>
<protein>
    <recommendedName>
        <fullName evidence="1">peptide-methionine (R)-S-oxide reductase</fullName>
        <ecNumber evidence="1">1.8.4.12</ecNumber>
    </recommendedName>
</protein>
<dbReference type="PROSITE" id="PS51790">
    <property type="entry name" value="MSRB"/>
    <property type="match status" value="1"/>
</dbReference>
<evidence type="ECO:0000313" key="6">
    <source>
        <dbReference type="EMBL" id="AUS06189.1"/>
    </source>
</evidence>
<dbReference type="NCBIfam" id="TIGR00357">
    <property type="entry name" value="peptide-methionine (R)-S-oxide reductase MsrB"/>
    <property type="match status" value="1"/>
</dbReference>
<dbReference type="SUPFAM" id="SSF51316">
    <property type="entry name" value="Mss4-like"/>
    <property type="match status" value="1"/>
</dbReference>
<dbReference type="OrthoDB" id="4174719at2"/>
<dbReference type="InterPro" id="IPR011057">
    <property type="entry name" value="Mss4-like_sf"/>
</dbReference>
<dbReference type="GO" id="GO:0033743">
    <property type="term" value="F:peptide-methionine (R)-S-oxide reductase activity"/>
    <property type="evidence" value="ECO:0007669"/>
    <property type="project" value="UniProtKB-EC"/>
</dbReference>
<keyword evidence="7" id="KW-1185">Reference proteome</keyword>
<evidence type="ECO:0000256" key="1">
    <source>
        <dbReference type="ARBA" id="ARBA00012499"/>
    </source>
</evidence>
<dbReference type="Gene3D" id="2.170.150.20">
    <property type="entry name" value="Peptide methionine sulfoxide reductase"/>
    <property type="match status" value="1"/>
</dbReference>
<dbReference type="GO" id="GO:0005737">
    <property type="term" value="C:cytoplasm"/>
    <property type="evidence" value="ECO:0007669"/>
    <property type="project" value="TreeGrafter"/>
</dbReference>
<proteinExistence type="predicted"/>
<name>A0A2I7SJW2_9FLAO</name>